<reference evidence="8" key="1">
    <citation type="submission" date="2025-08" db="UniProtKB">
        <authorList>
            <consortium name="RefSeq"/>
        </authorList>
    </citation>
    <scope>IDENTIFICATION</scope>
</reference>
<dbReference type="GO" id="GO:0019677">
    <property type="term" value="P:NAD+ catabolic process"/>
    <property type="evidence" value="ECO:0007669"/>
    <property type="project" value="TreeGrafter"/>
</dbReference>
<evidence type="ECO:0000256" key="1">
    <source>
        <dbReference type="ARBA" id="ARBA00001946"/>
    </source>
</evidence>
<organism evidence="7 8">
    <name type="scientific">Alligator sinensis</name>
    <name type="common">Chinese alligator</name>
    <dbReference type="NCBI Taxonomy" id="38654"/>
    <lineage>
        <taxon>Eukaryota</taxon>
        <taxon>Metazoa</taxon>
        <taxon>Chordata</taxon>
        <taxon>Craniata</taxon>
        <taxon>Vertebrata</taxon>
        <taxon>Euteleostomi</taxon>
        <taxon>Archelosauria</taxon>
        <taxon>Archosauria</taxon>
        <taxon>Crocodylia</taxon>
        <taxon>Alligatoridae</taxon>
        <taxon>Alligatorinae</taxon>
        <taxon>Alligator</taxon>
    </lineage>
</organism>
<dbReference type="GO" id="GO:0046872">
    <property type="term" value="F:metal ion binding"/>
    <property type="evidence" value="ECO:0007669"/>
    <property type="project" value="UniProtKB-KW"/>
</dbReference>
<evidence type="ECO:0000313" key="7">
    <source>
        <dbReference type="Proteomes" id="UP000189705"/>
    </source>
</evidence>
<dbReference type="InParanoid" id="A0A3Q0HGJ0"/>
<dbReference type="AlphaFoldDB" id="A0A3Q0HGJ0"/>
<keyword evidence="2" id="KW-0479">Metal-binding</keyword>
<feature type="domain" description="Nudix hydrolase" evidence="6">
    <location>
        <begin position="90"/>
        <end position="318"/>
    </location>
</feature>
<dbReference type="GO" id="GO:0006742">
    <property type="term" value="P:NADP+ catabolic process"/>
    <property type="evidence" value="ECO:0007669"/>
    <property type="project" value="TreeGrafter"/>
</dbReference>
<sequence length="376" mass="40283">MEGAARVLVHLSRGGARPQRAAFLQSVTGHFCAPHEDTALVSAGLDCGRLVLADHSFPGSTSVLLQRPPFCPMKLLAEPQTATLPAELRGRGVDVGVAVLLQTSDRRVLLTRRAPGLSIFPNIWVPPGGHVEPDEQALVGLSQTMIFACLWSRVQLLEVGLRELQEETGLRLEPGAVSWRMLGLWEVTLEQGWWVSGSKGTYKPGLSQPAPGTPWGACLSLAEPSRATGSSPVQVPAASRSHTPSPQSVFPPRLSRGLPCRHHIVAYLLLLAKETHQQLEARMQPDESEVSAYAWLEPPVLESIVAAGDVAESLGQVPSHLPATVRVTELSGGQAQATELPTATLLNTAPAHGEDVERVSTGTKFALQLWLDTTAK</sequence>
<dbReference type="Pfam" id="PF00293">
    <property type="entry name" value="NUDIX"/>
    <property type="match status" value="1"/>
</dbReference>
<evidence type="ECO:0000256" key="3">
    <source>
        <dbReference type="ARBA" id="ARBA00022801"/>
    </source>
</evidence>
<name>A0A3Q0HGJ0_ALLSI</name>
<dbReference type="CTD" id="200035"/>
<dbReference type="GO" id="GO:0005829">
    <property type="term" value="C:cytosol"/>
    <property type="evidence" value="ECO:0007669"/>
    <property type="project" value="TreeGrafter"/>
</dbReference>
<dbReference type="SUPFAM" id="SSF55811">
    <property type="entry name" value="Nudix"/>
    <property type="match status" value="1"/>
</dbReference>
<keyword evidence="3" id="KW-0378">Hydrolase</keyword>
<dbReference type="Gene3D" id="3.90.79.10">
    <property type="entry name" value="Nucleoside Triphosphate Pyrophosphohydrolase"/>
    <property type="match status" value="1"/>
</dbReference>
<evidence type="ECO:0000313" key="8">
    <source>
        <dbReference type="RefSeq" id="XP_025071059.1"/>
    </source>
</evidence>
<dbReference type="GeneID" id="102383314"/>
<dbReference type="STRING" id="38654.A0A3Q0HGJ0"/>
<evidence type="ECO:0000259" key="6">
    <source>
        <dbReference type="PROSITE" id="PS51462"/>
    </source>
</evidence>
<feature type="region of interest" description="Disordered" evidence="5">
    <location>
        <begin position="225"/>
        <end position="253"/>
    </location>
</feature>
<dbReference type="PROSITE" id="PS51462">
    <property type="entry name" value="NUDIX"/>
    <property type="match status" value="1"/>
</dbReference>
<dbReference type="PANTHER" id="PTHR42904:SF1">
    <property type="entry name" value="NUCLEOSIDE DIPHOSPHATE-LINKED MOIETY X MOTIF 17"/>
    <property type="match status" value="1"/>
</dbReference>
<dbReference type="PANTHER" id="PTHR42904">
    <property type="entry name" value="NUDIX HYDROLASE, NUDC SUBFAMILY"/>
    <property type="match status" value="1"/>
</dbReference>
<protein>
    <submittedName>
        <fullName evidence="8">Nucleoside diphosphate-linked moiety X motif 17 isoform X1</fullName>
    </submittedName>
</protein>
<dbReference type="Proteomes" id="UP000189705">
    <property type="component" value="Unplaced"/>
</dbReference>
<dbReference type="GO" id="GO:0035529">
    <property type="term" value="F:NADH pyrophosphatase activity"/>
    <property type="evidence" value="ECO:0007669"/>
    <property type="project" value="TreeGrafter"/>
</dbReference>
<dbReference type="InterPro" id="IPR015797">
    <property type="entry name" value="NUDIX_hydrolase-like_dom_sf"/>
</dbReference>
<evidence type="ECO:0000256" key="5">
    <source>
        <dbReference type="SAM" id="MobiDB-lite"/>
    </source>
</evidence>
<gene>
    <name evidence="8" type="primary">NUDT17</name>
</gene>
<keyword evidence="4" id="KW-0460">Magnesium</keyword>
<dbReference type="RefSeq" id="XP_025071059.1">
    <property type="nucleotide sequence ID" value="XM_025215274.1"/>
</dbReference>
<comment type="cofactor">
    <cofactor evidence="1">
        <name>Mg(2+)</name>
        <dbReference type="ChEBI" id="CHEBI:18420"/>
    </cofactor>
</comment>
<dbReference type="GO" id="GO:0005777">
    <property type="term" value="C:peroxisome"/>
    <property type="evidence" value="ECO:0007669"/>
    <property type="project" value="TreeGrafter"/>
</dbReference>
<dbReference type="InterPro" id="IPR050241">
    <property type="entry name" value="NAD-cap_RNA_hydrolase_NudC"/>
</dbReference>
<keyword evidence="7" id="KW-1185">Reference proteome</keyword>
<accession>A0A3Q0HGJ0</accession>
<proteinExistence type="predicted"/>
<evidence type="ECO:0000256" key="4">
    <source>
        <dbReference type="ARBA" id="ARBA00022842"/>
    </source>
</evidence>
<evidence type="ECO:0000256" key="2">
    <source>
        <dbReference type="ARBA" id="ARBA00022723"/>
    </source>
</evidence>
<dbReference type="InterPro" id="IPR000086">
    <property type="entry name" value="NUDIX_hydrolase_dom"/>
</dbReference>